<feature type="compositionally biased region" description="Low complexity" evidence="1">
    <location>
        <begin position="138"/>
        <end position="149"/>
    </location>
</feature>
<feature type="compositionally biased region" description="Basic residues" evidence="1">
    <location>
        <begin position="442"/>
        <end position="452"/>
    </location>
</feature>
<keyword evidence="4" id="KW-1185">Reference proteome</keyword>
<evidence type="ECO:0000256" key="1">
    <source>
        <dbReference type="SAM" id="MobiDB-lite"/>
    </source>
</evidence>
<feature type="compositionally biased region" description="Polar residues" evidence="1">
    <location>
        <begin position="1"/>
        <end position="11"/>
    </location>
</feature>
<name>A0A383VL96_TETOB</name>
<protein>
    <submittedName>
        <fullName evidence="2">Uncharacterized protein</fullName>
    </submittedName>
</protein>
<dbReference type="EMBL" id="FNXT01000638">
    <property type="protein sequence ID" value="SZX65454.1"/>
    <property type="molecule type" value="Genomic_DNA"/>
</dbReference>
<organism evidence="2 4">
    <name type="scientific">Tetradesmus obliquus</name>
    <name type="common">Green alga</name>
    <name type="synonym">Acutodesmus obliquus</name>
    <dbReference type="NCBI Taxonomy" id="3088"/>
    <lineage>
        <taxon>Eukaryota</taxon>
        <taxon>Viridiplantae</taxon>
        <taxon>Chlorophyta</taxon>
        <taxon>core chlorophytes</taxon>
        <taxon>Chlorophyceae</taxon>
        <taxon>CS clade</taxon>
        <taxon>Sphaeropleales</taxon>
        <taxon>Scenedesmaceae</taxon>
        <taxon>Tetradesmus</taxon>
    </lineage>
</organism>
<reference evidence="2 4" key="1">
    <citation type="submission" date="2016-10" db="EMBL/GenBank/DDBJ databases">
        <authorList>
            <person name="Cai Z."/>
        </authorList>
    </citation>
    <scope>NUCLEOTIDE SEQUENCE [LARGE SCALE GENOMIC DNA]</scope>
</reference>
<feature type="compositionally biased region" description="Low complexity" evidence="1">
    <location>
        <begin position="156"/>
        <end position="165"/>
    </location>
</feature>
<sequence>MPGADPSNSCGNRKHTASHDADRQLCSPAVSGALLLFSVQQAAHRSAFEQWQNDRQTGRQPGCAADQAELLVLLQDVKYQASRVGLDVPDEAMMRLLQVGSSQLASYRSCYEQQLEAQGIDPCWAVPQDAAEEAAAGNSKACCSSSSSKGKGKGGSKVASRSSGSDACEQQQLEQQDPADLASAIRLAGKSIMQQQEALQEQREETQAAAAAGSPAAGAAASAGASSPCRPRDPFMWRRLLWGLLGRLKPTAQAWYVQYYGMCPHCPERRLCQLVAHSLGQCLWLPLNADPLACSLVRHAVHGSSTGQLELRRALQYTRALNTAFARSYADSGHAATLLSLQVLLSLSPLHKQLVPSQELLPLLPASFVPAVSKLLMSQLALRQLLARDVSSTGQPLMWHVWWHIGIRRYHWVQQQQQQQEDDPAEDSQQPSTAAAAASKSNKARMKQRVRKQQQQQQALDAAQQAGLAPLTPGQLAALYADPAARYYAAGFAARQTAAYGTGLRANAALRSPHLVHSHSLWRAVSGDRMQLVMGPQGSSSSSGTRGKHELLSVLQMTNSTHYEHEHAQGRPLFSPLFGPEAQLGLSLPGNSMPTQRIAWEAALRNKAGELAYLMPVGLLAGLAEMHSGHWLQQHEQLVPCCDYCRGALQEEEDSGSDGGSSGGSSEHVGRTRVIMFTCRDCCVPNYCSSECNRLDKPHHAALCPLLQAVTQRYSRAEPASRQLRASSSSSAAAAAPQRHHAWRVLQLLQPEPGPLGMACQALS</sequence>
<dbReference type="EMBL" id="FNXT01001262">
    <property type="protein sequence ID" value="SZX76591.1"/>
    <property type="molecule type" value="Genomic_DNA"/>
</dbReference>
<feature type="region of interest" description="Disordered" evidence="1">
    <location>
        <begin position="416"/>
        <end position="461"/>
    </location>
</feature>
<feature type="compositionally biased region" description="Low complexity" evidence="1">
    <location>
        <begin position="207"/>
        <end position="228"/>
    </location>
</feature>
<dbReference type="Proteomes" id="UP000256970">
    <property type="component" value="Unassembled WGS sequence"/>
</dbReference>
<gene>
    <name evidence="3" type="ORF">BQ4739_LOCUS16972</name>
    <name evidence="2" type="ORF">BQ4739_LOCUS5881</name>
</gene>
<feature type="region of interest" description="Disordered" evidence="1">
    <location>
        <begin position="138"/>
        <end position="176"/>
    </location>
</feature>
<dbReference type="STRING" id="3088.A0A383VL96"/>
<evidence type="ECO:0000313" key="2">
    <source>
        <dbReference type="EMBL" id="SZX65454.1"/>
    </source>
</evidence>
<evidence type="ECO:0000313" key="3">
    <source>
        <dbReference type="EMBL" id="SZX76591.1"/>
    </source>
</evidence>
<proteinExistence type="predicted"/>
<feature type="region of interest" description="Disordered" evidence="1">
    <location>
        <begin position="195"/>
        <end position="229"/>
    </location>
</feature>
<dbReference type="SUPFAM" id="SSF144232">
    <property type="entry name" value="HIT/MYND zinc finger-like"/>
    <property type="match status" value="1"/>
</dbReference>
<feature type="region of interest" description="Disordered" evidence="1">
    <location>
        <begin position="1"/>
        <end position="22"/>
    </location>
</feature>
<dbReference type="AlphaFoldDB" id="A0A383VL96"/>
<accession>A0A383VL96</accession>
<evidence type="ECO:0000313" key="4">
    <source>
        <dbReference type="Proteomes" id="UP000256970"/>
    </source>
</evidence>